<feature type="domain" description="Ubiquitin-like" evidence="1">
    <location>
        <begin position="4"/>
        <end position="62"/>
    </location>
</feature>
<dbReference type="EMBL" id="CAMXCT020000679">
    <property type="protein sequence ID" value="CAL1135417.1"/>
    <property type="molecule type" value="Genomic_DNA"/>
</dbReference>
<dbReference type="EMBL" id="CAMXCT030000679">
    <property type="protein sequence ID" value="CAL4769354.1"/>
    <property type="molecule type" value="Genomic_DNA"/>
</dbReference>
<dbReference type="AlphaFoldDB" id="A0A9P1FPV2"/>
<dbReference type="InterPro" id="IPR000626">
    <property type="entry name" value="Ubiquitin-like_dom"/>
</dbReference>
<protein>
    <submittedName>
        <fullName evidence="3">HEAT repeat domain-containing protein</fullName>
    </submittedName>
</protein>
<proteinExistence type="predicted"/>
<organism evidence="2">
    <name type="scientific">Cladocopium goreaui</name>
    <dbReference type="NCBI Taxonomy" id="2562237"/>
    <lineage>
        <taxon>Eukaryota</taxon>
        <taxon>Sar</taxon>
        <taxon>Alveolata</taxon>
        <taxon>Dinophyceae</taxon>
        <taxon>Suessiales</taxon>
        <taxon>Symbiodiniaceae</taxon>
        <taxon>Cladocopium</taxon>
    </lineage>
</organism>
<reference evidence="3 4" key="2">
    <citation type="submission" date="2024-05" db="EMBL/GenBank/DDBJ databases">
        <authorList>
            <person name="Chen Y."/>
            <person name="Shah S."/>
            <person name="Dougan E. K."/>
            <person name="Thang M."/>
            <person name="Chan C."/>
        </authorList>
    </citation>
    <scope>NUCLEOTIDE SEQUENCE [LARGE SCALE GENOMIC DNA]</scope>
</reference>
<evidence type="ECO:0000313" key="4">
    <source>
        <dbReference type="Proteomes" id="UP001152797"/>
    </source>
</evidence>
<accession>A0A9P1FPV2</accession>
<dbReference type="EMBL" id="CAMXCT010000679">
    <property type="protein sequence ID" value="CAI3982042.1"/>
    <property type="molecule type" value="Genomic_DNA"/>
</dbReference>
<gene>
    <name evidence="2" type="ORF">C1SCF055_LOCUS9781</name>
</gene>
<name>A0A9P1FPV2_9DINO</name>
<evidence type="ECO:0000313" key="2">
    <source>
        <dbReference type="EMBL" id="CAI3982042.1"/>
    </source>
</evidence>
<dbReference type="SUPFAM" id="SSF54236">
    <property type="entry name" value="Ubiquitin-like"/>
    <property type="match status" value="1"/>
</dbReference>
<dbReference type="InterPro" id="IPR029071">
    <property type="entry name" value="Ubiquitin-like_domsf"/>
</dbReference>
<evidence type="ECO:0000259" key="1">
    <source>
        <dbReference type="PROSITE" id="PS50053"/>
    </source>
</evidence>
<dbReference type="PROSITE" id="PS50053">
    <property type="entry name" value="UBIQUITIN_2"/>
    <property type="match status" value="1"/>
</dbReference>
<reference evidence="2" key="1">
    <citation type="submission" date="2022-10" db="EMBL/GenBank/DDBJ databases">
        <authorList>
            <person name="Chen Y."/>
            <person name="Dougan E. K."/>
            <person name="Chan C."/>
            <person name="Rhodes N."/>
            <person name="Thang M."/>
        </authorList>
    </citation>
    <scope>NUCLEOTIDE SEQUENCE</scope>
</reference>
<sequence length="114" mass="12374">MGVIDVSVLNLSGRYFHFQVKPEQSAADLKSLVASSWKVPYMCLKISVEMRVVEDDEIVASLCESGRELEVSALVVSEKLYDAIKNGRLVERAAALTALPQIAQPGDGRALGKP</sequence>
<comment type="caution">
    <text evidence="2">The sequence shown here is derived from an EMBL/GenBank/DDBJ whole genome shotgun (WGS) entry which is preliminary data.</text>
</comment>
<evidence type="ECO:0000313" key="3">
    <source>
        <dbReference type="EMBL" id="CAL4769354.1"/>
    </source>
</evidence>
<keyword evidence="4" id="KW-1185">Reference proteome</keyword>
<dbReference type="Proteomes" id="UP001152797">
    <property type="component" value="Unassembled WGS sequence"/>
</dbReference>